<dbReference type="InterPro" id="IPR036188">
    <property type="entry name" value="FAD/NAD-bd_sf"/>
</dbReference>
<dbReference type="GO" id="GO:0008812">
    <property type="term" value="F:choline dehydrogenase activity"/>
    <property type="evidence" value="ECO:0007669"/>
    <property type="project" value="UniProtKB-EC"/>
</dbReference>
<evidence type="ECO:0000256" key="3">
    <source>
        <dbReference type="ARBA" id="ARBA00022630"/>
    </source>
</evidence>
<dbReference type="Pfam" id="PF00702">
    <property type="entry name" value="Hydrolase"/>
    <property type="match status" value="2"/>
</dbReference>
<dbReference type="PANTHER" id="PTHR11552">
    <property type="entry name" value="GLUCOSE-METHANOL-CHOLINE GMC OXIDOREDUCTASE"/>
    <property type="match status" value="1"/>
</dbReference>
<dbReference type="PROSITE" id="PS00624">
    <property type="entry name" value="GMC_OXRED_2"/>
    <property type="match status" value="1"/>
</dbReference>
<dbReference type="NCBIfam" id="TIGR01810">
    <property type="entry name" value="betA"/>
    <property type="match status" value="1"/>
</dbReference>
<dbReference type="SUPFAM" id="SSF51905">
    <property type="entry name" value="FAD/NAD(P)-binding domain"/>
    <property type="match status" value="1"/>
</dbReference>
<dbReference type="InterPro" id="IPR011533">
    <property type="entry name" value="BetA"/>
</dbReference>
<dbReference type="InterPro" id="IPR012132">
    <property type="entry name" value="GMC_OxRdtase"/>
</dbReference>
<organism evidence="8 9">
    <name type="scientific">Owenia fusiformis</name>
    <name type="common">Polychaete worm</name>
    <dbReference type="NCBI Taxonomy" id="6347"/>
    <lineage>
        <taxon>Eukaryota</taxon>
        <taxon>Metazoa</taxon>
        <taxon>Spiralia</taxon>
        <taxon>Lophotrochozoa</taxon>
        <taxon>Annelida</taxon>
        <taxon>Polychaeta</taxon>
        <taxon>Sedentaria</taxon>
        <taxon>Canalipalpata</taxon>
        <taxon>Sabellida</taxon>
        <taxon>Oweniida</taxon>
        <taxon>Oweniidae</taxon>
        <taxon>Owenia</taxon>
    </lineage>
</organism>
<sequence length="1160" mass="128612">MMFRIFERTRGAVVSWGRSGKHGFPRLTDFSTVAGADTSNNDRNGPLIGQDDIPKLVIFDKNGTLTDFNAKWSPWIQNTTMRIRDMTGLDVSGKVYDQLGFCDLTQKTKPGLLLAEATVTEIKHHLIDILQKEGMNEEEAAWTVEQIWEEVDSERLVKLDDLVTLFRILTEEGIKIAVATRESRTSALQAMKNLGLRQYISAMVCGDDVNTKARPSGHNIKLICQMLNINPQDTVLIGDTANDMIMGRNAGAGAVVGVLSGIGTIEDLKPIANNTVNSVMEVLPLILPEAKFRECVERHGLVAKKKEAHLPGRKKSLVIFDKDGTLICFHSMWRPWIMKLSKRLENATGLKLADTVFERLGFSKETDKFLPGVVAEGTQTDVQNELFKILEENGISHEEARSTVQRVWDGCEVQDSESLKSVGDVLPTFKKLKQYGIRIAVCTSDSRQGTMETLDKLGLMEYVDALVCGDDARSETKPSPQNAYTICDALNVDPSDTVMVGDTLADIGMGRSANLGATVAVLTGVCGPEELADADHVVPSAIHVLPIVLPDDHHNLGNVDTSTNLSVPQTRSYSTCHQSSPKLLIARNSRYHQCNQPIRRQYSTNSLSKKYDYVIVGAGSAGCVLANRLTEDQSKNVLLLEAGPKDYWWNWKIHMPAALMYNLCNDNYNWFYHTVPQKNVDNRVMYQPRGRVWGGSSSLNAMVYIRGHALDYDRWESEGARGWSYANCLPYFKKSQTHELGENDYRGGSGPLQVSRGKTGHPLHKAFIEAGVQAGYPYTEDMNGFCQEGMGEMDMTIHKGRRWNTSQAYLRPALSRPNLDTETKAFTTRVLFSDDKATGVEYEQNGELKRIEANEVILSGGAINSPQLLMLSGIGNADELKALDIPVQTHLPGVGENLQDHLDLYIQQKCVKPITLYTAQWKFPHNMVKIGLQWLATRTGWGATAHLESGGLIRSRPGIAHPDIQYHFLPSVVLDHGRTSGNCHAYQVHASQMRQTSIGNIKLKSKNPKDHPLIDPNYLATEIDIWELRQSVKLSREILAQKAFDEYRGEEISPGPSVVTDDEIDAWVRQATDTAYHPSCTCKMGSTDDPMTVVDNQGRVLGIDGLRVVDSSIMPSVVSGNLNGPTVMIAEKIADAIRGRDPLPPSDAAVWKPETLETQR</sequence>
<comment type="pathway">
    <text evidence="7">Amine and polyamine biosynthesis; betaine biosynthesis via choline pathway; betaine aldehyde from choline (cytochrome c reductase route): step 1/1.</text>
</comment>
<keyword evidence="5" id="KW-0560">Oxidoreductase</keyword>
<dbReference type="Proteomes" id="UP000749559">
    <property type="component" value="Unassembled WGS sequence"/>
</dbReference>
<dbReference type="PANTHER" id="PTHR11552:SF147">
    <property type="entry name" value="CHOLINE DEHYDROGENASE, MITOCHONDRIAL"/>
    <property type="match status" value="1"/>
</dbReference>
<dbReference type="Gene3D" id="1.10.150.240">
    <property type="entry name" value="Putative phosphatase, domain 2"/>
    <property type="match status" value="1"/>
</dbReference>
<dbReference type="Pfam" id="PF05199">
    <property type="entry name" value="GMC_oxred_C"/>
    <property type="match status" value="1"/>
</dbReference>
<evidence type="ECO:0000256" key="5">
    <source>
        <dbReference type="ARBA" id="ARBA00023002"/>
    </source>
</evidence>
<keyword evidence="9" id="KW-1185">Reference proteome</keyword>
<dbReference type="NCBIfam" id="NF002550">
    <property type="entry name" value="PRK02106.1"/>
    <property type="match status" value="1"/>
</dbReference>
<proteinExistence type="inferred from homology"/>
<dbReference type="GO" id="GO:0050660">
    <property type="term" value="F:flavin adenine dinucleotide binding"/>
    <property type="evidence" value="ECO:0007669"/>
    <property type="project" value="InterPro"/>
</dbReference>
<evidence type="ECO:0000313" key="9">
    <source>
        <dbReference type="Proteomes" id="UP000749559"/>
    </source>
</evidence>
<keyword evidence="3 6" id="KW-0285">Flavoprotein</keyword>
<dbReference type="InterPro" id="IPR036412">
    <property type="entry name" value="HAD-like_sf"/>
</dbReference>
<dbReference type="AlphaFoldDB" id="A0A8J1TTC4"/>
<reference evidence="8" key="1">
    <citation type="submission" date="2022-03" db="EMBL/GenBank/DDBJ databases">
        <authorList>
            <person name="Martin C."/>
        </authorList>
    </citation>
    <scope>NUCLEOTIDE SEQUENCE</scope>
</reference>
<evidence type="ECO:0000256" key="4">
    <source>
        <dbReference type="ARBA" id="ARBA00022827"/>
    </source>
</evidence>
<gene>
    <name evidence="8" type="ORF">OFUS_LOCUS6086</name>
</gene>
<dbReference type="SFLD" id="SFLDS00003">
    <property type="entry name" value="Haloacid_Dehalogenase"/>
    <property type="match status" value="2"/>
</dbReference>
<comment type="cofactor">
    <cofactor evidence="1">
        <name>FAD</name>
        <dbReference type="ChEBI" id="CHEBI:57692"/>
    </cofactor>
</comment>
<dbReference type="EMBL" id="CAIIXF020000003">
    <property type="protein sequence ID" value="CAH1779258.1"/>
    <property type="molecule type" value="Genomic_DNA"/>
</dbReference>
<dbReference type="InterPro" id="IPR023214">
    <property type="entry name" value="HAD_sf"/>
</dbReference>
<dbReference type="GO" id="GO:0005743">
    <property type="term" value="C:mitochondrial inner membrane"/>
    <property type="evidence" value="ECO:0007669"/>
    <property type="project" value="TreeGrafter"/>
</dbReference>
<protein>
    <recommendedName>
        <fullName evidence="7">Choline dehydrogenase</fullName>
        <ecNumber evidence="7">1.1.99.1</ecNumber>
    </recommendedName>
</protein>
<dbReference type="InterPro" id="IPR006439">
    <property type="entry name" value="HAD-SF_hydro_IA"/>
</dbReference>
<dbReference type="InterPro" id="IPR000172">
    <property type="entry name" value="GMC_OxRdtase_N"/>
</dbReference>
<evidence type="ECO:0000256" key="6">
    <source>
        <dbReference type="RuleBase" id="RU003968"/>
    </source>
</evidence>
<dbReference type="NCBIfam" id="TIGR01549">
    <property type="entry name" value="HAD-SF-IA-v1"/>
    <property type="match status" value="2"/>
</dbReference>
<dbReference type="InterPro" id="IPR023198">
    <property type="entry name" value="PGP-like_dom2"/>
</dbReference>
<evidence type="ECO:0000256" key="1">
    <source>
        <dbReference type="ARBA" id="ARBA00001974"/>
    </source>
</evidence>
<dbReference type="PROSITE" id="PS00623">
    <property type="entry name" value="GMC_OXRED_1"/>
    <property type="match status" value="1"/>
</dbReference>
<name>A0A8J1TTC4_OWEFU</name>
<evidence type="ECO:0000256" key="2">
    <source>
        <dbReference type="ARBA" id="ARBA00010790"/>
    </source>
</evidence>
<dbReference type="GO" id="GO:0019285">
    <property type="term" value="P:glycine betaine biosynthetic process from choline"/>
    <property type="evidence" value="ECO:0007669"/>
    <property type="project" value="UniProtKB-UniPathway"/>
</dbReference>
<keyword evidence="4 6" id="KW-0274">FAD</keyword>
<dbReference type="Gene3D" id="3.40.50.1000">
    <property type="entry name" value="HAD superfamily/HAD-like"/>
    <property type="match status" value="2"/>
</dbReference>
<accession>A0A8J1TTC4</accession>
<dbReference type="OrthoDB" id="269227at2759"/>
<dbReference type="UniPathway" id="UPA00529">
    <property type="reaction ID" value="UER00385"/>
</dbReference>
<dbReference type="Pfam" id="PF00732">
    <property type="entry name" value="GMC_oxred_N"/>
    <property type="match status" value="1"/>
</dbReference>
<comment type="catalytic activity">
    <reaction evidence="7">
        <text>choline + A = betaine aldehyde + AH2</text>
        <dbReference type="Rhea" id="RHEA:17433"/>
        <dbReference type="ChEBI" id="CHEBI:13193"/>
        <dbReference type="ChEBI" id="CHEBI:15354"/>
        <dbReference type="ChEBI" id="CHEBI:15710"/>
        <dbReference type="ChEBI" id="CHEBI:17499"/>
        <dbReference type="EC" id="1.1.99.1"/>
    </reaction>
</comment>
<dbReference type="EC" id="1.1.99.1" evidence="7"/>
<dbReference type="Gene3D" id="3.50.50.60">
    <property type="entry name" value="FAD/NAD(P)-binding domain"/>
    <property type="match status" value="1"/>
</dbReference>
<evidence type="ECO:0000256" key="7">
    <source>
        <dbReference type="RuleBase" id="RU003969"/>
    </source>
</evidence>
<dbReference type="InterPro" id="IPR007867">
    <property type="entry name" value="GMC_OxRtase_C"/>
</dbReference>
<dbReference type="SUPFAM" id="SSF56784">
    <property type="entry name" value="HAD-like"/>
    <property type="match status" value="2"/>
</dbReference>
<dbReference type="SUPFAM" id="SSF54373">
    <property type="entry name" value="FAD-linked reductases, C-terminal domain"/>
    <property type="match status" value="1"/>
</dbReference>
<dbReference type="SFLD" id="SFLDG01129">
    <property type="entry name" value="C1.5:_HAD__Beta-PGM__Phosphata"/>
    <property type="match status" value="2"/>
</dbReference>
<dbReference type="Gene3D" id="3.30.560.10">
    <property type="entry name" value="Glucose Oxidase, domain 3"/>
    <property type="match status" value="1"/>
</dbReference>
<comment type="similarity">
    <text evidence="2 6">Belongs to the GMC oxidoreductase family.</text>
</comment>
<comment type="caution">
    <text evidence="8">The sequence shown here is derived from an EMBL/GenBank/DDBJ whole genome shotgun (WGS) entry which is preliminary data.</text>
</comment>
<evidence type="ECO:0000313" key="8">
    <source>
        <dbReference type="EMBL" id="CAH1779258.1"/>
    </source>
</evidence>